<feature type="domain" description="UVR" evidence="7">
    <location>
        <begin position="193"/>
        <end position="228"/>
    </location>
</feature>
<evidence type="ECO:0000256" key="5">
    <source>
        <dbReference type="ARBA" id="ARBA00023204"/>
    </source>
</evidence>
<feature type="domain" description="GIY-YIG" evidence="8">
    <location>
        <begin position="11"/>
        <end position="88"/>
    </location>
</feature>
<dbReference type="Gene3D" id="1.10.150.20">
    <property type="entry name" value="5' to 3' exonuclease, C-terminal subdomain"/>
    <property type="match status" value="1"/>
</dbReference>
<keyword evidence="5 6" id="KW-0234">DNA repair</keyword>
<protein>
    <recommendedName>
        <fullName evidence="6">UvrABC system protein C</fullName>
        <shortName evidence="6">Protein UvrC</shortName>
    </recommendedName>
    <alternativeName>
        <fullName evidence="6">Excinuclease ABC subunit C</fullName>
    </alternativeName>
</protein>
<evidence type="ECO:0000313" key="10">
    <source>
        <dbReference type="EMBL" id="CCV64264.1"/>
    </source>
</evidence>
<dbReference type="InterPro" id="IPR010994">
    <property type="entry name" value="RuvA_2-like"/>
</dbReference>
<evidence type="ECO:0000256" key="3">
    <source>
        <dbReference type="ARBA" id="ARBA00022769"/>
    </source>
</evidence>
<comment type="similarity">
    <text evidence="6">Belongs to the UvrC family.</text>
</comment>
<dbReference type="GO" id="GO:0005737">
    <property type="term" value="C:cytoplasm"/>
    <property type="evidence" value="ECO:0007669"/>
    <property type="project" value="UniProtKB-SubCell"/>
</dbReference>
<dbReference type="InterPro" id="IPR001943">
    <property type="entry name" value="UVR_dom"/>
</dbReference>
<evidence type="ECO:0000256" key="1">
    <source>
        <dbReference type="ARBA" id="ARBA00022490"/>
    </source>
</evidence>
<dbReference type="SUPFAM" id="SSF47781">
    <property type="entry name" value="RuvA domain 2-like"/>
    <property type="match status" value="1"/>
</dbReference>
<dbReference type="Pfam" id="PF08459">
    <property type="entry name" value="UvrC_RNaseH_dom"/>
    <property type="match status" value="1"/>
</dbReference>
<dbReference type="InterPro" id="IPR050066">
    <property type="entry name" value="UvrABC_protein_C"/>
</dbReference>
<evidence type="ECO:0000259" key="7">
    <source>
        <dbReference type="PROSITE" id="PS50151"/>
    </source>
</evidence>
<dbReference type="GO" id="GO:0009432">
    <property type="term" value="P:SOS response"/>
    <property type="evidence" value="ECO:0007669"/>
    <property type="project" value="UniProtKB-UniRule"/>
</dbReference>
<dbReference type="AlphaFoldDB" id="U4KKJ2"/>
<dbReference type="PANTHER" id="PTHR30562">
    <property type="entry name" value="UVRC/OXIDOREDUCTASE"/>
    <property type="match status" value="1"/>
</dbReference>
<dbReference type="NCBIfam" id="TIGR00194">
    <property type="entry name" value="uvrC"/>
    <property type="match status" value="1"/>
</dbReference>
<dbReference type="PANTHER" id="PTHR30562:SF1">
    <property type="entry name" value="UVRABC SYSTEM PROTEIN C"/>
    <property type="match status" value="1"/>
</dbReference>
<dbReference type="InterPro" id="IPR047296">
    <property type="entry name" value="GIY-YIG_UvrC_Cho"/>
</dbReference>
<dbReference type="GO" id="GO:0006289">
    <property type="term" value="P:nucleotide-excision repair"/>
    <property type="evidence" value="ECO:0007669"/>
    <property type="project" value="UniProtKB-UniRule"/>
</dbReference>
<dbReference type="Gene3D" id="4.10.860.10">
    <property type="entry name" value="UVR domain"/>
    <property type="match status" value="1"/>
</dbReference>
<dbReference type="InterPro" id="IPR004791">
    <property type="entry name" value="UvrC"/>
</dbReference>
<evidence type="ECO:0000256" key="6">
    <source>
        <dbReference type="HAMAP-Rule" id="MF_00203"/>
    </source>
</evidence>
<comment type="subunit">
    <text evidence="6">Interacts with UvrB in an incision complex.</text>
</comment>
<dbReference type="Gene3D" id="3.30.420.340">
    <property type="entry name" value="UvrC, RNAse H endonuclease domain"/>
    <property type="match status" value="1"/>
</dbReference>
<dbReference type="PROSITE" id="PS50164">
    <property type="entry name" value="GIY_YIG"/>
    <property type="match status" value="1"/>
</dbReference>
<dbReference type="PROSITE" id="PS50151">
    <property type="entry name" value="UVR"/>
    <property type="match status" value="1"/>
</dbReference>
<dbReference type="CDD" id="cd10434">
    <property type="entry name" value="GIY-YIG_UvrC_Cho"/>
    <property type="match status" value="1"/>
</dbReference>
<dbReference type="FunFam" id="3.40.1440.10:FF:000001">
    <property type="entry name" value="UvrABC system protein C"/>
    <property type="match status" value="1"/>
</dbReference>
<dbReference type="InterPro" id="IPR038476">
    <property type="entry name" value="UvrC_RNase_H_dom_sf"/>
</dbReference>
<dbReference type="InterPro" id="IPR000305">
    <property type="entry name" value="GIY-YIG_endonuc"/>
</dbReference>
<dbReference type="SUPFAM" id="SSF82771">
    <property type="entry name" value="GIY-YIG endonuclease"/>
    <property type="match status" value="1"/>
</dbReference>
<dbReference type="GO" id="GO:0009381">
    <property type="term" value="F:excinuclease ABC activity"/>
    <property type="evidence" value="ECO:0007669"/>
    <property type="project" value="UniProtKB-UniRule"/>
</dbReference>
<keyword evidence="1 6" id="KW-0963">Cytoplasm</keyword>
<gene>
    <name evidence="6 10" type="primary">uvrC</name>
    <name evidence="10" type="ORF">BN85406870</name>
</gene>
<comment type="subcellular location">
    <subcellularLocation>
        <location evidence="6">Cytoplasm</location>
    </subcellularLocation>
</comment>
<dbReference type="Pfam" id="PF14520">
    <property type="entry name" value="HHH_5"/>
    <property type="match status" value="1"/>
</dbReference>
<dbReference type="InterPro" id="IPR035901">
    <property type="entry name" value="GIY-YIG_endonuc_sf"/>
</dbReference>
<keyword evidence="2 6" id="KW-0227">DNA damage</keyword>
<keyword evidence="3 6" id="KW-0228">DNA excision</keyword>
<evidence type="ECO:0000259" key="8">
    <source>
        <dbReference type="PROSITE" id="PS50164"/>
    </source>
</evidence>
<name>U4KKJ2_ALTPJ</name>
<evidence type="ECO:0000256" key="2">
    <source>
        <dbReference type="ARBA" id="ARBA00022763"/>
    </source>
</evidence>
<keyword evidence="11" id="KW-1185">Reference proteome</keyword>
<dbReference type="KEGG" id="apal:BN85406870"/>
<accession>U4KKJ2</accession>
<dbReference type="SUPFAM" id="SSF46600">
    <property type="entry name" value="C-terminal UvrC-binding domain of UvrB"/>
    <property type="match status" value="1"/>
</dbReference>
<dbReference type="InterPro" id="IPR036876">
    <property type="entry name" value="UVR_dom_sf"/>
</dbReference>
<dbReference type="Pfam" id="PF22920">
    <property type="entry name" value="UvrC_RNaseH"/>
    <property type="match status" value="1"/>
</dbReference>
<dbReference type="Proteomes" id="UP000032740">
    <property type="component" value="Chromosome"/>
</dbReference>
<dbReference type="STRING" id="1318466.BN85406870"/>
<dbReference type="HOGENOM" id="CLU_014841_3_2_14"/>
<comment type="function">
    <text evidence="6">The UvrABC repair system catalyzes the recognition and processing of DNA lesions. UvrC both incises the 5' and 3' sides of the lesion. The N-terminal half is responsible for the 3' incision and the C-terminal half is responsible for the 5' incision.</text>
</comment>
<dbReference type="Pfam" id="PF01541">
    <property type="entry name" value="GIY-YIG"/>
    <property type="match status" value="1"/>
</dbReference>
<dbReference type="RefSeq" id="WP_026658545.1">
    <property type="nucleotide sequence ID" value="NC_022538.1"/>
</dbReference>
<dbReference type="OrthoDB" id="9804933at2"/>
<dbReference type="GO" id="GO:0003677">
    <property type="term" value="F:DNA binding"/>
    <property type="evidence" value="ECO:0007669"/>
    <property type="project" value="UniProtKB-UniRule"/>
</dbReference>
<dbReference type="InterPro" id="IPR001162">
    <property type="entry name" value="UvrC_RNase_H_dom"/>
</dbReference>
<evidence type="ECO:0000313" key="11">
    <source>
        <dbReference type="Proteomes" id="UP000032740"/>
    </source>
</evidence>
<dbReference type="GO" id="GO:0009380">
    <property type="term" value="C:excinuclease repair complex"/>
    <property type="evidence" value="ECO:0007669"/>
    <property type="project" value="InterPro"/>
</dbReference>
<organism evidence="10 11">
    <name type="scientific">Alteracholeplasma palmae (strain ATCC 49389 / J233)</name>
    <name type="common">Acholeplasma palmae</name>
    <dbReference type="NCBI Taxonomy" id="1318466"/>
    <lineage>
        <taxon>Bacteria</taxon>
        <taxon>Bacillati</taxon>
        <taxon>Mycoplasmatota</taxon>
        <taxon>Mollicutes</taxon>
        <taxon>Acholeplasmatales</taxon>
        <taxon>Acholeplasmataceae</taxon>
        <taxon>Acholeplasma</taxon>
    </lineage>
</organism>
<evidence type="ECO:0000256" key="4">
    <source>
        <dbReference type="ARBA" id="ARBA00022881"/>
    </source>
</evidence>
<keyword evidence="4 6" id="KW-0267">Excision nuclease</keyword>
<proteinExistence type="inferred from homology"/>
<reference evidence="10 11" key="1">
    <citation type="journal article" date="2013" name="J. Mol. Microbiol. Biotechnol.">
        <title>Analysis of the Complete Genomes of Acholeplasma brassicae , A. palmae and A. laidlawii and Their Comparison to the Obligate Parasites from ' Candidatus Phytoplasma'.</title>
        <authorList>
            <person name="Kube M."/>
            <person name="Siewert C."/>
            <person name="Migdoll A.M."/>
            <person name="Duduk B."/>
            <person name="Holz S."/>
            <person name="Rabus R."/>
            <person name="Seemuller E."/>
            <person name="Mitrovic J."/>
            <person name="Muller I."/>
            <person name="Buttner C."/>
            <person name="Reinhardt R."/>
        </authorList>
    </citation>
    <scope>NUCLEOTIDE SEQUENCE [LARGE SCALE GENOMIC DNA]</scope>
    <source>
        <strain evidence="10 11">J233</strain>
    </source>
</reference>
<dbReference type="EMBL" id="FO681347">
    <property type="protein sequence ID" value="CCV64264.1"/>
    <property type="molecule type" value="Genomic_DNA"/>
</dbReference>
<feature type="domain" description="UvrC family homology region profile" evidence="9">
    <location>
        <begin position="244"/>
        <end position="459"/>
    </location>
</feature>
<dbReference type="SMART" id="SM00465">
    <property type="entry name" value="GIYc"/>
    <property type="match status" value="1"/>
</dbReference>
<evidence type="ECO:0000259" key="9">
    <source>
        <dbReference type="PROSITE" id="PS50165"/>
    </source>
</evidence>
<keyword evidence="6" id="KW-0742">SOS response</keyword>
<dbReference type="Gene3D" id="3.40.1440.10">
    <property type="entry name" value="GIY-YIG endonuclease"/>
    <property type="match status" value="1"/>
</dbReference>
<dbReference type="PROSITE" id="PS50165">
    <property type="entry name" value="UVRC"/>
    <property type="match status" value="1"/>
</dbReference>
<dbReference type="HAMAP" id="MF_00203">
    <property type="entry name" value="UvrC"/>
    <property type="match status" value="1"/>
</dbReference>
<sequence>MLEEKLKNLPLNPGCYLMKNKDGLVIYVGKAKILKNRVKSYFTGSHNKKTALLVSEIADFSYVMTNSEQESLILEANLIKQYSPKYNIRLMDDKTYPYIEITSEKDPMLVVSRYKEVPKNAILFGPYPNATSAKETVKLLHKLYPLRRCNPIAPKPCIYYHIGQCLGPCCHNGEIDYKPNIESITRFLKGDNKDALKRLKMLMEKASEELSFEMAIEYRDMIEHVKTTTEKQVMRINDLKDRDFIAYTHNEDDIAIHILKMRQGRILDTHQSVFSYIGDIKENVLTYLVQHYQIELKPEELVVGETWENDDLETLLETKIYIPKKGDKKKLYNLALDNAKEDLLKHHLVYRVKDELKQEGMNQLSKIFEKEIQHIEVFDNAQLFGVAPISAMITYKNLKFDKNLYRKYHIKTAVEDDYQSFKEVIYRRYQRLLIENKTMPDLILVDGGIGQLNAALETLNNLGLNIPIGGLKKNNKHQLEALVIPNETIFLDKKSELFKLLLSLSEEIHRFAITFHKKTRTKQANLSVFDKIPGLGEKRKKALLQTFSGIDEIKNASIKQLTDIGIPEAVANNLKEVLK</sequence>